<dbReference type="Gene3D" id="3.20.20.70">
    <property type="entry name" value="Aldolase class I"/>
    <property type="match status" value="1"/>
</dbReference>
<dbReference type="GO" id="GO:0004640">
    <property type="term" value="F:phosphoribosylanthranilate isomerase activity"/>
    <property type="evidence" value="ECO:0007669"/>
    <property type="project" value="UniProtKB-UniRule"/>
</dbReference>
<dbReference type="AlphaFoldDB" id="W0DN18"/>
<organism evidence="12 13">
    <name type="scientific">Thioalkalivibrio paradoxus ARh 1</name>
    <dbReference type="NCBI Taxonomy" id="713585"/>
    <lineage>
        <taxon>Bacteria</taxon>
        <taxon>Pseudomonadati</taxon>
        <taxon>Pseudomonadota</taxon>
        <taxon>Gammaproteobacteria</taxon>
        <taxon>Chromatiales</taxon>
        <taxon>Ectothiorhodospiraceae</taxon>
        <taxon>Thioalkalivibrio</taxon>
    </lineage>
</organism>
<comment type="similarity">
    <text evidence="3 10">Belongs to the TrpF family.</text>
</comment>
<dbReference type="EMBL" id="CP007029">
    <property type="protein sequence ID" value="AHE98647.1"/>
    <property type="molecule type" value="Genomic_DNA"/>
</dbReference>
<dbReference type="UniPathway" id="UPA00035">
    <property type="reaction ID" value="UER00042"/>
</dbReference>
<dbReference type="EC" id="5.3.1.24" evidence="4 10"/>
<accession>W0DN18</accession>
<dbReference type="PANTHER" id="PTHR42894">
    <property type="entry name" value="N-(5'-PHOSPHORIBOSYL)ANTHRANILATE ISOMERASE"/>
    <property type="match status" value="1"/>
</dbReference>
<evidence type="ECO:0000256" key="10">
    <source>
        <dbReference type="HAMAP-Rule" id="MF_00135"/>
    </source>
</evidence>
<dbReference type="PANTHER" id="PTHR42894:SF1">
    <property type="entry name" value="N-(5'-PHOSPHORIBOSYL)ANTHRANILATE ISOMERASE"/>
    <property type="match status" value="1"/>
</dbReference>
<evidence type="ECO:0000256" key="8">
    <source>
        <dbReference type="ARBA" id="ARBA00023141"/>
    </source>
</evidence>
<evidence type="ECO:0000313" key="12">
    <source>
        <dbReference type="EMBL" id="AHE98647.1"/>
    </source>
</evidence>
<evidence type="ECO:0000256" key="5">
    <source>
        <dbReference type="ARBA" id="ARBA00022272"/>
    </source>
</evidence>
<feature type="domain" description="N-(5'phosphoribosyl) anthranilate isomerase (PRAI)" evidence="11">
    <location>
        <begin position="5"/>
        <end position="200"/>
    </location>
</feature>
<dbReference type="InterPro" id="IPR044643">
    <property type="entry name" value="TrpF_fam"/>
</dbReference>
<dbReference type="HAMAP" id="MF_00135">
    <property type="entry name" value="PRAI"/>
    <property type="match status" value="1"/>
</dbReference>
<keyword evidence="8 10" id="KW-0057">Aromatic amino acid biosynthesis</keyword>
<dbReference type="InterPro" id="IPR001240">
    <property type="entry name" value="PRAI_dom"/>
</dbReference>
<dbReference type="SUPFAM" id="SSF51366">
    <property type="entry name" value="Ribulose-phoshate binding barrel"/>
    <property type="match status" value="1"/>
</dbReference>
<name>W0DN18_9GAMM</name>
<keyword evidence="6 10" id="KW-0028">Amino-acid biosynthesis</keyword>
<dbReference type="InterPro" id="IPR013785">
    <property type="entry name" value="Aldolase_TIM"/>
</dbReference>
<keyword evidence="13" id="KW-1185">Reference proteome</keyword>
<keyword evidence="7 10" id="KW-0822">Tryptophan biosynthesis</keyword>
<dbReference type="HOGENOM" id="CLU_076364_2_0_6"/>
<dbReference type="STRING" id="713585.THITH_10765"/>
<dbReference type="GO" id="GO:0000162">
    <property type="term" value="P:L-tryptophan biosynthetic process"/>
    <property type="evidence" value="ECO:0007669"/>
    <property type="project" value="UniProtKB-UniRule"/>
</dbReference>
<evidence type="ECO:0000256" key="2">
    <source>
        <dbReference type="ARBA" id="ARBA00004664"/>
    </source>
</evidence>
<evidence type="ECO:0000313" key="13">
    <source>
        <dbReference type="Proteomes" id="UP000005289"/>
    </source>
</evidence>
<protein>
    <recommendedName>
        <fullName evidence="5 10">N-(5'-phosphoribosyl)anthranilate isomerase</fullName>
        <shortName evidence="10">PRAI</shortName>
        <ecNumber evidence="4 10">5.3.1.24</ecNumber>
    </recommendedName>
</protein>
<dbReference type="CDD" id="cd00405">
    <property type="entry name" value="PRAI"/>
    <property type="match status" value="1"/>
</dbReference>
<comment type="catalytic activity">
    <reaction evidence="1 10">
        <text>N-(5-phospho-beta-D-ribosyl)anthranilate = 1-(2-carboxyphenylamino)-1-deoxy-D-ribulose 5-phosphate</text>
        <dbReference type="Rhea" id="RHEA:21540"/>
        <dbReference type="ChEBI" id="CHEBI:18277"/>
        <dbReference type="ChEBI" id="CHEBI:58613"/>
        <dbReference type="EC" id="5.3.1.24"/>
    </reaction>
</comment>
<evidence type="ECO:0000259" key="11">
    <source>
        <dbReference type="Pfam" id="PF00697"/>
    </source>
</evidence>
<dbReference type="InterPro" id="IPR011060">
    <property type="entry name" value="RibuloseP-bd_barrel"/>
</dbReference>
<evidence type="ECO:0000256" key="6">
    <source>
        <dbReference type="ARBA" id="ARBA00022605"/>
    </source>
</evidence>
<evidence type="ECO:0000256" key="4">
    <source>
        <dbReference type="ARBA" id="ARBA00012572"/>
    </source>
</evidence>
<evidence type="ECO:0000256" key="9">
    <source>
        <dbReference type="ARBA" id="ARBA00023235"/>
    </source>
</evidence>
<sequence length="214" mass="22778">MRYRIKICGLTDSAQALDAAASGADAIGLVFYPRSRRAVTLEQARAIVQVLPPFVASVALFVDPAHADVEQVLDAVHPDFLQFHGNESADFCGGFGVPYLKAVAMADQADPRPVMDSHPLARGFLLDSHGNGRIGGSGESFDWASIPASLGRPWLLAGGLDAHNVGAALAQTDPYGVDVSSGVESAPGQKDPQRVREFVQSVRQVERERNETGD</sequence>
<keyword evidence="9 10" id="KW-0413">Isomerase</keyword>
<dbReference type="OrthoDB" id="9796196at2"/>
<evidence type="ECO:0000256" key="7">
    <source>
        <dbReference type="ARBA" id="ARBA00022822"/>
    </source>
</evidence>
<evidence type="ECO:0000256" key="3">
    <source>
        <dbReference type="ARBA" id="ARBA00007571"/>
    </source>
</evidence>
<dbReference type="NCBIfam" id="NF002298">
    <property type="entry name" value="PRK01222.1-4"/>
    <property type="match status" value="1"/>
</dbReference>
<proteinExistence type="inferred from homology"/>
<dbReference type="Proteomes" id="UP000005289">
    <property type="component" value="Chromosome"/>
</dbReference>
<gene>
    <name evidence="10" type="primary">trpF</name>
    <name evidence="12" type="ORF">THITH_10765</name>
</gene>
<dbReference type="FunFam" id="3.20.20.70:FF:000075">
    <property type="entry name" value="Tryptophan biosynthesis protein TRP1"/>
    <property type="match status" value="1"/>
</dbReference>
<dbReference type="KEGG" id="tti:THITH_10765"/>
<comment type="pathway">
    <text evidence="2 10">Amino-acid biosynthesis; L-tryptophan biosynthesis; L-tryptophan from chorismate: step 3/5.</text>
</comment>
<dbReference type="RefSeq" id="WP_006748158.1">
    <property type="nucleotide sequence ID" value="NZ_CP007029.1"/>
</dbReference>
<dbReference type="Pfam" id="PF00697">
    <property type="entry name" value="PRAI"/>
    <property type="match status" value="1"/>
</dbReference>
<evidence type="ECO:0000256" key="1">
    <source>
        <dbReference type="ARBA" id="ARBA00001164"/>
    </source>
</evidence>
<reference evidence="12 13" key="1">
    <citation type="submission" date="2013-12" db="EMBL/GenBank/DDBJ databases">
        <authorList>
            <consortium name="DOE Joint Genome Institute"/>
            <person name="Muyzer G."/>
            <person name="Huntemann M."/>
            <person name="Han J."/>
            <person name="Chen A."/>
            <person name="Kyrpides N."/>
            <person name="Mavromatis K."/>
            <person name="Markowitz V."/>
            <person name="Palaniappan K."/>
            <person name="Ivanova N."/>
            <person name="Schaumberg A."/>
            <person name="Pati A."/>
            <person name="Liolios K."/>
            <person name="Nordberg H.P."/>
            <person name="Cantor M.N."/>
            <person name="Hua S.X."/>
            <person name="Woyke T."/>
        </authorList>
    </citation>
    <scope>NUCLEOTIDE SEQUENCE [LARGE SCALE GENOMIC DNA]</scope>
    <source>
        <strain evidence="12 13">ARh 1</strain>
    </source>
</reference>